<accession>A0A0F8Z2K9</accession>
<protein>
    <submittedName>
        <fullName evidence="1">Uncharacterized protein</fullName>
    </submittedName>
</protein>
<comment type="caution">
    <text evidence="1">The sequence shown here is derived from an EMBL/GenBank/DDBJ whole genome shotgun (WGS) entry which is preliminary data.</text>
</comment>
<dbReference type="AlphaFoldDB" id="A0A0F8Z2K9"/>
<organism evidence="1">
    <name type="scientific">marine sediment metagenome</name>
    <dbReference type="NCBI Taxonomy" id="412755"/>
    <lineage>
        <taxon>unclassified sequences</taxon>
        <taxon>metagenomes</taxon>
        <taxon>ecological metagenomes</taxon>
    </lineage>
</organism>
<reference evidence="1" key="1">
    <citation type="journal article" date="2015" name="Nature">
        <title>Complex archaea that bridge the gap between prokaryotes and eukaryotes.</title>
        <authorList>
            <person name="Spang A."/>
            <person name="Saw J.H."/>
            <person name="Jorgensen S.L."/>
            <person name="Zaremba-Niedzwiedzka K."/>
            <person name="Martijn J."/>
            <person name="Lind A.E."/>
            <person name="van Eijk R."/>
            <person name="Schleper C."/>
            <person name="Guy L."/>
            <person name="Ettema T.J."/>
        </authorList>
    </citation>
    <scope>NUCLEOTIDE SEQUENCE</scope>
</reference>
<proteinExistence type="predicted"/>
<name>A0A0F8Z2K9_9ZZZZ</name>
<dbReference type="EMBL" id="LAZR01053646">
    <property type="protein sequence ID" value="KKK80295.1"/>
    <property type="molecule type" value="Genomic_DNA"/>
</dbReference>
<sequence length="203" mass="23620">MNSFELLKKRIEASSNNDLARIISDAALQLDEEQTNAVSFVFWLSFMTEHDLDQVLCEAWKAAKQYGPCGEEVVKIIKEKHGIDVAKIDPDDPDYDPMIISFGNRIKIYEDMFGTNSHVKLFRKIKGLRNDISHGRIDKLEYKNLDLRTKEGKQEILIDYFEIMTQKDSGSSLVFQQMSEGEKEEVEKIFKQWKKDIGYENNR</sequence>
<gene>
    <name evidence="1" type="ORF">LCGC14_2824900</name>
</gene>
<evidence type="ECO:0000313" key="1">
    <source>
        <dbReference type="EMBL" id="KKK80295.1"/>
    </source>
</evidence>